<dbReference type="EMBL" id="JACTNZ010000003">
    <property type="protein sequence ID" value="KAG5556019.1"/>
    <property type="molecule type" value="Genomic_DNA"/>
</dbReference>
<dbReference type="PANTHER" id="PTHR43205:SF7">
    <property type="entry name" value="PROSTAGLANDIN REDUCTASE 1"/>
    <property type="match status" value="1"/>
</dbReference>
<reference evidence="3" key="1">
    <citation type="submission" date="2020-08" db="EMBL/GenBank/DDBJ databases">
        <title>Plant Genome Project.</title>
        <authorList>
            <person name="Zhang R.-G."/>
        </authorList>
    </citation>
    <scope>NUCLEOTIDE SEQUENCE</scope>
    <source>
        <strain evidence="3">WSP0</strain>
        <tissue evidence="3">Leaf</tissue>
    </source>
</reference>
<gene>
    <name evidence="3" type="ORF">RHGRI_006603</name>
</gene>
<dbReference type="PANTHER" id="PTHR43205">
    <property type="entry name" value="PROSTAGLANDIN REDUCTASE"/>
    <property type="match status" value="1"/>
</dbReference>
<dbReference type="GO" id="GO:0032440">
    <property type="term" value="F:2-alkenal reductase [NAD(P)H] activity"/>
    <property type="evidence" value="ECO:0007669"/>
    <property type="project" value="TreeGrafter"/>
</dbReference>
<dbReference type="Gene3D" id="3.90.180.10">
    <property type="entry name" value="Medium-chain alcohol dehydrogenases, catalytic domain"/>
    <property type="match status" value="1"/>
</dbReference>
<sequence length="86" mass="9390">MGRNKQVILRDYVSGVPKDSDMIVLSSDKSSVVANLPQGSNAVVVKNLYLSCDPYMRHLMSKSTEEAQDSFTSYSPGSLVELSSVM</sequence>
<evidence type="ECO:0000313" key="4">
    <source>
        <dbReference type="Proteomes" id="UP000823749"/>
    </source>
</evidence>
<proteinExistence type="predicted"/>
<evidence type="ECO:0000256" key="1">
    <source>
        <dbReference type="ARBA" id="ARBA00023002"/>
    </source>
</evidence>
<dbReference type="Proteomes" id="UP000823749">
    <property type="component" value="Chromosome 3"/>
</dbReference>
<evidence type="ECO:0000313" key="3">
    <source>
        <dbReference type="EMBL" id="KAG5556019.1"/>
    </source>
</evidence>
<feature type="domain" description="Oxidoreductase N-terminal" evidence="2">
    <location>
        <begin position="5"/>
        <end position="68"/>
    </location>
</feature>
<dbReference type="SUPFAM" id="SSF50129">
    <property type="entry name" value="GroES-like"/>
    <property type="match status" value="1"/>
</dbReference>
<name>A0AAV6KUU1_9ERIC</name>
<dbReference type="Pfam" id="PF16884">
    <property type="entry name" value="ADH_N_2"/>
    <property type="match status" value="1"/>
</dbReference>
<organism evidence="3 4">
    <name type="scientific">Rhododendron griersonianum</name>
    <dbReference type="NCBI Taxonomy" id="479676"/>
    <lineage>
        <taxon>Eukaryota</taxon>
        <taxon>Viridiplantae</taxon>
        <taxon>Streptophyta</taxon>
        <taxon>Embryophyta</taxon>
        <taxon>Tracheophyta</taxon>
        <taxon>Spermatophyta</taxon>
        <taxon>Magnoliopsida</taxon>
        <taxon>eudicotyledons</taxon>
        <taxon>Gunneridae</taxon>
        <taxon>Pentapetalae</taxon>
        <taxon>asterids</taxon>
        <taxon>Ericales</taxon>
        <taxon>Ericaceae</taxon>
        <taxon>Ericoideae</taxon>
        <taxon>Rhodoreae</taxon>
        <taxon>Rhododendron</taxon>
    </lineage>
</organism>
<dbReference type="InterPro" id="IPR011032">
    <property type="entry name" value="GroES-like_sf"/>
</dbReference>
<dbReference type="AlphaFoldDB" id="A0AAV6KUU1"/>
<protein>
    <recommendedName>
        <fullName evidence="2">Oxidoreductase N-terminal domain-containing protein</fullName>
    </recommendedName>
</protein>
<accession>A0AAV6KUU1</accession>
<dbReference type="InterPro" id="IPR045010">
    <property type="entry name" value="MDR_fam"/>
</dbReference>
<dbReference type="InterPro" id="IPR041694">
    <property type="entry name" value="ADH_N_2"/>
</dbReference>
<keyword evidence="1" id="KW-0560">Oxidoreductase</keyword>
<comment type="caution">
    <text evidence="3">The sequence shown here is derived from an EMBL/GenBank/DDBJ whole genome shotgun (WGS) entry which is preliminary data.</text>
</comment>
<keyword evidence="4" id="KW-1185">Reference proteome</keyword>
<evidence type="ECO:0000259" key="2">
    <source>
        <dbReference type="Pfam" id="PF16884"/>
    </source>
</evidence>